<proteinExistence type="predicted"/>
<sequence>MAVASSHAEEFISTGVRLPAEALALLRRAAVERAEREGGRVSVSAVVADLVRDHAGALAGKARS</sequence>
<dbReference type="AlphaFoldDB" id="A0A4R5Q7F4"/>
<name>A0A4R5Q7F4_9PROT</name>
<comment type="caution">
    <text evidence="1">The sequence shown here is derived from an EMBL/GenBank/DDBJ whole genome shotgun (WGS) entry which is preliminary data.</text>
</comment>
<organism evidence="1 2">
    <name type="scientific">Dankookia rubra</name>
    <dbReference type="NCBI Taxonomy" id="1442381"/>
    <lineage>
        <taxon>Bacteria</taxon>
        <taxon>Pseudomonadati</taxon>
        <taxon>Pseudomonadota</taxon>
        <taxon>Alphaproteobacteria</taxon>
        <taxon>Acetobacterales</taxon>
        <taxon>Roseomonadaceae</taxon>
        <taxon>Dankookia</taxon>
    </lineage>
</organism>
<accession>A0A4R5Q7F4</accession>
<protein>
    <submittedName>
        <fullName evidence="1">Uncharacterized protein</fullName>
    </submittedName>
</protein>
<reference evidence="1 2" key="1">
    <citation type="journal article" date="2016" name="J. Microbiol.">
        <title>Dankookia rubra gen. nov., sp. nov., an alphaproteobacterium isolated from sediment of a shallow stream.</title>
        <authorList>
            <person name="Kim W.H."/>
            <person name="Kim D.H."/>
            <person name="Kang K."/>
            <person name="Ahn T.Y."/>
        </authorList>
    </citation>
    <scope>NUCLEOTIDE SEQUENCE [LARGE SCALE GENOMIC DNA]</scope>
    <source>
        <strain evidence="1 2">JCM30602</strain>
    </source>
</reference>
<keyword evidence="2" id="KW-1185">Reference proteome</keyword>
<evidence type="ECO:0000313" key="2">
    <source>
        <dbReference type="Proteomes" id="UP000295096"/>
    </source>
</evidence>
<dbReference type="RefSeq" id="WP_133292374.1">
    <property type="nucleotide sequence ID" value="NZ_SMSJ01000095.1"/>
</dbReference>
<dbReference type="Proteomes" id="UP000295096">
    <property type="component" value="Unassembled WGS sequence"/>
</dbReference>
<evidence type="ECO:0000313" key="1">
    <source>
        <dbReference type="EMBL" id="TDH58824.1"/>
    </source>
</evidence>
<gene>
    <name evidence="1" type="ORF">E2C06_30620</name>
</gene>
<dbReference type="EMBL" id="SMSJ01000095">
    <property type="protein sequence ID" value="TDH58824.1"/>
    <property type="molecule type" value="Genomic_DNA"/>
</dbReference>